<organism evidence="1 2">
    <name type="scientific">Macrosiphum euphorbiae</name>
    <name type="common">potato aphid</name>
    <dbReference type="NCBI Taxonomy" id="13131"/>
    <lineage>
        <taxon>Eukaryota</taxon>
        <taxon>Metazoa</taxon>
        <taxon>Ecdysozoa</taxon>
        <taxon>Arthropoda</taxon>
        <taxon>Hexapoda</taxon>
        <taxon>Insecta</taxon>
        <taxon>Pterygota</taxon>
        <taxon>Neoptera</taxon>
        <taxon>Paraneoptera</taxon>
        <taxon>Hemiptera</taxon>
        <taxon>Sternorrhyncha</taxon>
        <taxon>Aphidomorpha</taxon>
        <taxon>Aphidoidea</taxon>
        <taxon>Aphididae</taxon>
        <taxon>Macrosiphini</taxon>
        <taxon>Macrosiphum</taxon>
    </lineage>
</organism>
<dbReference type="AlphaFoldDB" id="A0AAV0YDB0"/>
<dbReference type="Proteomes" id="UP001160148">
    <property type="component" value="Unassembled WGS sequence"/>
</dbReference>
<evidence type="ECO:0000313" key="1">
    <source>
        <dbReference type="EMBL" id="CAI6377481.1"/>
    </source>
</evidence>
<gene>
    <name evidence="1" type="ORF">MEUPH1_LOCUS30732</name>
</gene>
<evidence type="ECO:0008006" key="3">
    <source>
        <dbReference type="Google" id="ProtNLM"/>
    </source>
</evidence>
<reference evidence="1 2" key="1">
    <citation type="submission" date="2023-01" db="EMBL/GenBank/DDBJ databases">
        <authorList>
            <person name="Whitehead M."/>
        </authorList>
    </citation>
    <scope>NUCLEOTIDE SEQUENCE [LARGE SCALE GENOMIC DNA]</scope>
</reference>
<evidence type="ECO:0000313" key="2">
    <source>
        <dbReference type="Proteomes" id="UP001160148"/>
    </source>
</evidence>
<comment type="caution">
    <text evidence="1">The sequence shown here is derived from an EMBL/GenBank/DDBJ whole genome shotgun (WGS) entry which is preliminary data.</text>
</comment>
<accession>A0AAV0YDB0</accession>
<dbReference type="EMBL" id="CARXXK010001771">
    <property type="protein sequence ID" value="CAI6377481.1"/>
    <property type="molecule type" value="Genomic_DNA"/>
</dbReference>
<proteinExistence type="predicted"/>
<keyword evidence="2" id="KW-1185">Reference proteome</keyword>
<name>A0AAV0YDB0_9HEMI</name>
<protein>
    <recommendedName>
        <fullName evidence="3">NOF-FB transposable element protein</fullName>
    </recommendedName>
</protein>
<sequence>MDCVYIGYFRDRHFGKRRLMGSNKESALKSMIQEHNDPSVYIRNQAHTLMREGDNIPAQIPTANALRVLKFRAVAATRLHADPITALQLMKDNSPVSTSIHGIGLDKFFVHFWSPLQLQIYRQCHKEFSTPTISFDATGGCCRKIQRDKSGPIFLYEGVMQLKNRSFTALSMLSEEHDNLSILVWLKRWLRCNVKPPKVVISDQSLALMSGLVQAFTQYSSLDRYLSACFSMVIKNEDVEIPLCYIRNDVNHFIHLVTKWGPIKNSIYPSTKQIITRTMGLLVLCTSIKDTEMILEALFDIILSKYDGNIEGTDAWTPCYIAKRYLQSLVTTSVLNLVEPEESYEQDLNNSNRTLTNEDYDADDENVYNASTSFKDWAQSIADKSRSKVESVKGISDNAQYLLALEPIIIRTFKLFPCWSAIMRKKFGFGEETASSSRIESNFNHIKNRVFKNSNLPLRVDSFVEQLIAYYRGDHLLLQGGNDDHLITRSDEGSQDKNDNIAFEDENNFSISHKHNNDDLISILNDDLSSGSHYIFVDKNNINSFQMHSDDDLMTRDNERLCNGSGLKCDEQNNISNSSTDDSSLCSYSAIDEIDEQPSFSSSVSDSSSNISQCQACRVGNLPTGLHKCAQCDKSVHILFGCSIRIPGTTEGCGEPRICLDCDKKNSAIAENNATEKWNRKRKL</sequence>